<organism evidence="1">
    <name type="scientific">Candidatus Kentrum sp. SD</name>
    <dbReference type="NCBI Taxonomy" id="2126332"/>
    <lineage>
        <taxon>Bacteria</taxon>
        <taxon>Pseudomonadati</taxon>
        <taxon>Pseudomonadota</taxon>
        <taxon>Gammaproteobacteria</taxon>
        <taxon>Candidatus Kentrum</taxon>
    </lineage>
</organism>
<dbReference type="EMBL" id="CAADHB010000076">
    <property type="protein sequence ID" value="VFK79959.1"/>
    <property type="molecule type" value="Genomic_DNA"/>
</dbReference>
<gene>
    <name evidence="1" type="ORF">BECKSD772D_GA0070982_107610</name>
</gene>
<protein>
    <submittedName>
        <fullName evidence="1">Uncharacterized protein</fullName>
    </submittedName>
</protein>
<evidence type="ECO:0000313" key="1">
    <source>
        <dbReference type="EMBL" id="VFK79959.1"/>
    </source>
</evidence>
<reference evidence="1" key="1">
    <citation type="submission" date="2019-02" db="EMBL/GenBank/DDBJ databases">
        <authorList>
            <person name="Gruber-Vodicka R. H."/>
            <person name="Seah K. B. B."/>
        </authorList>
    </citation>
    <scope>NUCLEOTIDE SEQUENCE</scope>
    <source>
        <strain evidence="1">BECK_S127</strain>
    </source>
</reference>
<accession>A0A451BNS3</accession>
<sequence>MGSEEMIVAGISLRLDRATTLTSNHPGAAYSARGFHPKWLLPLANELHGPVRSCPPGNL</sequence>
<name>A0A451BNS3_9GAMM</name>
<dbReference type="AlphaFoldDB" id="A0A451BNS3"/>
<proteinExistence type="predicted"/>